<gene>
    <name evidence="1" type="ORF">PAXRUDRAFT_161315</name>
</gene>
<sequence length="145" mass="16351">FQLYIQIYLFPNVTSTTIQEIMQYYPSNVSQGSPFDTGTHNVLTPQLKRNAALQGDASSQPPRRFCLQSRSGKQALWIYGMSASYPSRRRSPACLFLTHGSDISNVYRGQDMVSYHIHLVSNLNPNGGTDLRWLPHTTAPRSRTC</sequence>
<dbReference type="Proteomes" id="UP000054538">
    <property type="component" value="Unassembled WGS sequence"/>
</dbReference>
<evidence type="ECO:0000313" key="2">
    <source>
        <dbReference type="Proteomes" id="UP000054538"/>
    </source>
</evidence>
<reference evidence="1 2" key="1">
    <citation type="submission" date="2014-04" db="EMBL/GenBank/DDBJ databases">
        <authorList>
            <consortium name="DOE Joint Genome Institute"/>
            <person name="Kuo A."/>
            <person name="Kohler A."/>
            <person name="Jargeat P."/>
            <person name="Nagy L.G."/>
            <person name="Floudas D."/>
            <person name="Copeland A."/>
            <person name="Barry K.W."/>
            <person name="Cichocki N."/>
            <person name="Veneault-Fourrey C."/>
            <person name="LaButti K."/>
            <person name="Lindquist E.A."/>
            <person name="Lipzen A."/>
            <person name="Lundell T."/>
            <person name="Morin E."/>
            <person name="Murat C."/>
            <person name="Sun H."/>
            <person name="Tunlid A."/>
            <person name="Henrissat B."/>
            <person name="Grigoriev I.V."/>
            <person name="Hibbett D.S."/>
            <person name="Martin F."/>
            <person name="Nordberg H.P."/>
            <person name="Cantor M.N."/>
            <person name="Hua S.X."/>
        </authorList>
    </citation>
    <scope>NUCLEOTIDE SEQUENCE [LARGE SCALE GENOMIC DNA]</scope>
    <source>
        <strain evidence="1 2">Ve08.2h10</strain>
    </source>
</reference>
<dbReference type="AlphaFoldDB" id="A0A0D0D700"/>
<dbReference type="OrthoDB" id="2664882at2759"/>
<protein>
    <submittedName>
        <fullName evidence="1">Uncharacterized protein</fullName>
    </submittedName>
</protein>
<accession>A0A0D0D700</accession>
<reference evidence="2" key="2">
    <citation type="submission" date="2015-01" db="EMBL/GenBank/DDBJ databases">
        <title>Evolutionary Origins and Diversification of the Mycorrhizal Mutualists.</title>
        <authorList>
            <consortium name="DOE Joint Genome Institute"/>
            <consortium name="Mycorrhizal Genomics Consortium"/>
            <person name="Kohler A."/>
            <person name="Kuo A."/>
            <person name="Nagy L.G."/>
            <person name="Floudas D."/>
            <person name="Copeland A."/>
            <person name="Barry K.W."/>
            <person name="Cichocki N."/>
            <person name="Veneault-Fourrey C."/>
            <person name="LaButti K."/>
            <person name="Lindquist E.A."/>
            <person name="Lipzen A."/>
            <person name="Lundell T."/>
            <person name="Morin E."/>
            <person name="Murat C."/>
            <person name="Riley R."/>
            <person name="Ohm R."/>
            <person name="Sun H."/>
            <person name="Tunlid A."/>
            <person name="Henrissat B."/>
            <person name="Grigoriev I.V."/>
            <person name="Hibbett D.S."/>
            <person name="Martin F."/>
        </authorList>
    </citation>
    <scope>NUCLEOTIDE SEQUENCE [LARGE SCALE GENOMIC DNA]</scope>
    <source>
        <strain evidence="2">Ve08.2h10</strain>
    </source>
</reference>
<dbReference type="Gene3D" id="3.40.50.1820">
    <property type="entry name" value="alpha/beta hydrolase"/>
    <property type="match status" value="1"/>
</dbReference>
<dbReference type="InterPro" id="IPR029058">
    <property type="entry name" value="AB_hydrolase_fold"/>
</dbReference>
<dbReference type="InParanoid" id="A0A0D0D700"/>
<dbReference type="EMBL" id="KN826284">
    <property type="protein sequence ID" value="KIK79431.1"/>
    <property type="molecule type" value="Genomic_DNA"/>
</dbReference>
<dbReference type="SUPFAM" id="SSF53474">
    <property type="entry name" value="alpha/beta-Hydrolases"/>
    <property type="match status" value="1"/>
</dbReference>
<name>A0A0D0D700_9AGAM</name>
<dbReference type="HOGENOM" id="CLU_129639_0_0_1"/>
<organism evidence="1 2">
    <name type="scientific">Paxillus rubicundulus Ve08.2h10</name>
    <dbReference type="NCBI Taxonomy" id="930991"/>
    <lineage>
        <taxon>Eukaryota</taxon>
        <taxon>Fungi</taxon>
        <taxon>Dikarya</taxon>
        <taxon>Basidiomycota</taxon>
        <taxon>Agaricomycotina</taxon>
        <taxon>Agaricomycetes</taxon>
        <taxon>Agaricomycetidae</taxon>
        <taxon>Boletales</taxon>
        <taxon>Paxilineae</taxon>
        <taxon>Paxillaceae</taxon>
        <taxon>Paxillus</taxon>
    </lineage>
</organism>
<dbReference type="STRING" id="930991.A0A0D0D700"/>
<proteinExistence type="predicted"/>
<feature type="non-terminal residue" evidence="1">
    <location>
        <position position="145"/>
    </location>
</feature>
<keyword evidence="2" id="KW-1185">Reference proteome</keyword>
<evidence type="ECO:0000313" key="1">
    <source>
        <dbReference type="EMBL" id="KIK79431.1"/>
    </source>
</evidence>